<name>X1B3G5_9ZZZZ</name>
<evidence type="ECO:0000259" key="2">
    <source>
        <dbReference type="Pfam" id="PF07282"/>
    </source>
</evidence>
<feature type="non-terminal residue" evidence="3">
    <location>
        <position position="1"/>
    </location>
</feature>
<feature type="domain" description="Cas12f1-like TNB" evidence="2">
    <location>
        <begin position="33"/>
        <end position="99"/>
    </location>
</feature>
<proteinExistence type="predicted"/>
<comment type="caution">
    <text evidence="3">The sequence shown here is derived from an EMBL/GenBank/DDBJ whole genome shotgun (WGS) entry which is preliminary data.</text>
</comment>
<dbReference type="AlphaFoldDB" id="X1B3G5"/>
<dbReference type="InterPro" id="IPR010095">
    <property type="entry name" value="Cas12f1-like_TNB"/>
</dbReference>
<reference evidence="3" key="1">
    <citation type="journal article" date="2014" name="Front. Microbiol.">
        <title>High frequency of phylogenetically diverse reductive dehalogenase-homologous genes in deep subseafloor sedimentary metagenomes.</title>
        <authorList>
            <person name="Kawai M."/>
            <person name="Futagami T."/>
            <person name="Toyoda A."/>
            <person name="Takaki Y."/>
            <person name="Nishi S."/>
            <person name="Hori S."/>
            <person name="Arai W."/>
            <person name="Tsubouchi T."/>
            <person name="Morono Y."/>
            <person name="Uchiyama I."/>
            <person name="Ito T."/>
            <person name="Fujiyama A."/>
            <person name="Inagaki F."/>
            <person name="Takami H."/>
        </authorList>
    </citation>
    <scope>NUCLEOTIDE SEQUENCE</scope>
    <source>
        <strain evidence="3">Expedition CK06-06</strain>
    </source>
</reference>
<dbReference type="GO" id="GO:0003677">
    <property type="term" value="F:DNA binding"/>
    <property type="evidence" value="ECO:0007669"/>
    <property type="project" value="UniProtKB-KW"/>
</dbReference>
<evidence type="ECO:0000256" key="1">
    <source>
        <dbReference type="ARBA" id="ARBA00023125"/>
    </source>
</evidence>
<dbReference type="NCBIfam" id="NF040570">
    <property type="entry name" value="guided_TnpB"/>
    <property type="match status" value="1"/>
</dbReference>
<dbReference type="EMBL" id="BART01016204">
    <property type="protein sequence ID" value="GAG78773.1"/>
    <property type="molecule type" value="Genomic_DNA"/>
</dbReference>
<keyword evidence="1" id="KW-0238">DNA-binding</keyword>
<dbReference type="NCBIfam" id="TIGR01766">
    <property type="entry name" value="IS200/IS605 family accessory protein TnpB-like domain"/>
    <property type="match status" value="1"/>
</dbReference>
<organism evidence="3">
    <name type="scientific">marine sediment metagenome</name>
    <dbReference type="NCBI Taxonomy" id="412755"/>
    <lineage>
        <taxon>unclassified sequences</taxon>
        <taxon>metagenomes</taxon>
        <taxon>ecological metagenomes</taxon>
    </lineage>
</organism>
<protein>
    <recommendedName>
        <fullName evidence="2">Cas12f1-like TNB domain-containing protein</fullName>
    </recommendedName>
</protein>
<accession>X1B3G5</accession>
<evidence type="ECO:0000313" key="3">
    <source>
        <dbReference type="EMBL" id="GAG78773.1"/>
    </source>
</evidence>
<sequence length="137" mass="15445">NNINTLVIGYNPMWKQHCQLGKRINQSFVQVPFYKFLHMIEYKAKLVGIAVILVSESYTSQKCSSCGIIDKKNRKSRGLYHCYSCGLRLNADHNGALNILQRLPIDEKVVSKVSLNLVCPDLPDRGCVTHPVVAQKT</sequence>
<gene>
    <name evidence="3" type="ORF">S01H4_31232</name>
</gene>
<dbReference type="Pfam" id="PF07282">
    <property type="entry name" value="Cas12f1-like_TNB"/>
    <property type="match status" value="1"/>
</dbReference>